<evidence type="ECO:0000256" key="1">
    <source>
        <dbReference type="SAM" id="Phobius"/>
    </source>
</evidence>
<dbReference type="RefSeq" id="WP_216631762.1">
    <property type="nucleotide sequence ID" value="NZ_JAHLQN010000001.1"/>
</dbReference>
<organism evidence="2 3">
    <name type="scientific">Dysosmobacter acutus</name>
    <dbReference type="NCBI Taxonomy" id="2841504"/>
    <lineage>
        <taxon>Bacteria</taxon>
        <taxon>Bacillati</taxon>
        <taxon>Bacillota</taxon>
        <taxon>Clostridia</taxon>
        <taxon>Eubacteriales</taxon>
        <taxon>Oscillospiraceae</taxon>
        <taxon>Dysosmobacter</taxon>
    </lineage>
</organism>
<protein>
    <recommendedName>
        <fullName evidence="4">DUF304 domain-containing protein</fullName>
    </recommendedName>
</protein>
<gene>
    <name evidence="2" type="ORF">KQI82_04875</name>
</gene>
<comment type="caution">
    <text evidence="2">The sequence shown here is derived from an EMBL/GenBank/DDBJ whole genome shotgun (WGS) entry which is preliminary data.</text>
</comment>
<evidence type="ECO:0000313" key="2">
    <source>
        <dbReference type="EMBL" id="MBU5626254.1"/>
    </source>
</evidence>
<accession>A0ABS6F7J3</accession>
<keyword evidence="3" id="KW-1185">Reference proteome</keyword>
<feature type="transmembrane region" description="Helical" evidence="1">
    <location>
        <begin position="35"/>
        <end position="54"/>
    </location>
</feature>
<sequence>MEKELNDFLRKNEVVRWQGKPTDFQLLDSENKFRILRTWILTVAITTGLLMLYCSKNEEWSMGFIALTLAVAALIMVSPILERINLRKQKYWITDQRAIVMTKGKALYYMELSDVDDFQLVTDVAAQDCLVLGSELFGEVHKQLRWRACHPKIDVMTNDDQDCAAGLVFYCISNAEAAALILEQRNVKRSA</sequence>
<keyword evidence="1" id="KW-0812">Transmembrane</keyword>
<keyword evidence="1" id="KW-0472">Membrane</keyword>
<keyword evidence="1" id="KW-1133">Transmembrane helix</keyword>
<evidence type="ECO:0000313" key="3">
    <source>
        <dbReference type="Proteomes" id="UP000787672"/>
    </source>
</evidence>
<dbReference type="EMBL" id="JAHLQN010000001">
    <property type="protein sequence ID" value="MBU5626254.1"/>
    <property type="molecule type" value="Genomic_DNA"/>
</dbReference>
<evidence type="ECO:0008006" key="4">
    <source>
        <dbReference type="Google" id="ProtNLM"/>
    </source>
</evidence>
<dbReference type="Proteomes" id="UP000787672">
    <property type="component" value="Unassembled WGS sequence"/>
</dbReference>
<name>A0ABS6F7J3_9FIRM</name>
<reference evidence="2 3" key="1">
    <citation type="submission" date="2021-06" db="EMBL/GenBank/DDBJ databases">
        <authorList>
            <person name="Sun Q."/>
            <person name="Li D."/>
        </authorList>
    </citation>
    <scope>NUCLEOTIDE SEQUENCE [LARGE SCALE GENOMIC DNA]</scope>
    <source>
        <strain evidence="2 3">MSJ-2</strain>
    </source>
</reference>
<proteinExistence type="predicted"/>
<feature type="transmembrane region" description="Helical" evidence="1">
    <location>
        <begin position="60"/>
        <end position="81"/>
    </location>
</feature>